<dbReference type="PROSITE" id="PS50977">
    <property type="entry name" value="HTH_TETR_2"/>
    <property type="match status" value="1"/>
</dbReference>
<dbReference type="InterPro" id="IPR009057">
    <property type="entry name" value="Homeodomain-like_sf"/>
</dbReference>
<protein>
    <submittedName>
        <fullName evidence="4">TetR family transcriptional regulator</fullName>
    </submittedName>
</protein>
<dbReference type="RefSeq" id="WP_034422597.1">
    <property type="nucleotide sequence ID" value="NZ_CP045798.1"/>
</dbReference>
<sequence>MELAIEEFAAKPYSKASLSSIVARAGIAKGSMYQYFENKKDLYTYILELAAQEKMIFIQSQGINPSTDFFTLFEQVLMAGARFTLTHPHLGRIMANAMEPSGEEVLNEVYARMKELFLDFIRGLLINAHEQGSVRKDINSELMAYLINAMMTGLSEYFLEKAGLILKGFLNDTQGMQKITEEEFQRIIKDVIRLLRNGLKGENAYD</sequence>
<dbReference type="KEGG" id="tfr:BR63_13250"/>
<dbReference type="InterPro" id="IPR049488">
    <property type="entry name" value="TM_1030-like_C"/>
</dbReference>
<gene>
    <name evidence="4" type="ORF">BR63_13250</name>
</gene>
<dbReference type="OrthoDB" id="9812484at2"/>
<feature type="domain" description="HTH tetR-type" evidence="3">
    <location>
        <begin position="1"/>
        <end position="54"/>
    </location>
</feature>
<dbReference type="SUPFAM" id="SSF48498">
    <property type="entry name" value="Tetracyclin repressor-like, C-terminal domain"/>
    <property type="match status" value="1"/>
</dbReference>
<dbReference type="PANTHER" id="PTHR43479:SF11">
    <property type="entry name" value="ACREF_ENVCD OPERON REPRESSOR-RELATED"/>
    <property type="match status" value="1"/>
</dbReference>
<dbReference type="Pfam" id="PF00440">
    <property type="entry name" value="TetR_N"/>
    <property type="match status" value="1"/>
</dbReference>
<proteinExistence type="predicted"/>
<dbReference type="InterPro" id="IPR001647">
    <property type="entry name" value="HTH_TetR"/>
</dbReference>
<dbReference type="Pfam" id="PF21256">
    <property type="entry name" value="TetR_C_5-like"/>
    <property type="match status" value="1"/>
</dbReference>
<dbReference type="SUPFAM" id="SSF46689">
    <property type="entry name" value="Homeodomain-like"/>
    <property type="match status" value="1"/>
</dbReference>
<evidence type="ECO:0000313" key="4">
    <source>
        <dbReference type="EMBL" id="QNB47183.1"/>
    </source>
</evidence>
<dbReference type="Gene3D" id="1.10.357.10">
    <property type="entry name" value="Tetracycline Repressor, domain 2"/>
    <property type="match status" value="1"/>
</dbReference>
<dbReference type="AlphaFoldDB" id="A0A7G6E529"/>
<dbReference type="PANTHER" id="PTHR43479">
    <property type="entry name" value="ACREF/ENVCD OPERON REPRESSOR-RELATED"/>
    <property type="match status" value="1"/>
</dbReference>
<evidence type="ECO:0000313" key="5">
    <source>
        <dbReference type="Proteomes" id="UP000515847"/>
    </source>
</evidence>
<evidence type="ECO:0000256" key="2">
    <source>
        <dbReference type="PROSITE-ProRule" id="PRU00335"/>
    </source>
</evidence>
<evidence type="ECO:0000256" key="1">
    <source>
        <dbReference type="ARBA" id="ARBA00023125"/>
    </source>
</evidence>
<dbReference type="GO" id="GO:0003677">
    <property type="term" value="F:DNA binding"/>
    <property type="evidence" value="ECO:0007669"/>
    <property type="project" value="UniProtKB-UniRule"/>
</dbReference>
<accession>A0A7G6E529</accession>
<dbReference type="Proteomes" id="UP000515847">
    <property type="component" value="Chromosome"/>
</dbReference>
<keyword evidence="1 2" id="KW-0238">DNA-binding</keyword>
<keyword evidence="5" id="KW-1185">Reference proteome</keyword>
<evidence type="ECO:0000259" key="3">
    <source>
        <dbReference type="PROSITE" id="PS50977"/>
    </source>
</evidence>
<feature type="DNA-binding region" description="H-T-H motif" evidence="2">
    <location>
        <begin position="17"/>
        <end position="36"/>
    </location>
</feature>
<dbReference type="EMBL" id="CP045798">
    <property type="protein sequence ID" value="QNB47183.1"/>
    <property type="molecule type" value="Genomic_DNA"/>
</dbReference>
<reference evidence="4 5" key="1">
    <citation type="journal article" date="2019" name="Front. Microbiol.">
        <title>Thermoanaerosceptrum fracticalcis gen. nov. sp. nov., a Novel Fumarate-Fermenting Microorganism From a Deep Fractured Carbonate Aquifer of the US Great Basin.</title>
        <authorList>
            <person name="Hamilton-Brehm S.D."/>
            <person name="Stewart L.E."/>
            <person name="Zavarin M."/>
            <person name="Caldwell M."/>
            <person name="Lawson P.A."/>
            <person name="Onstott T.C."/>
            <person name="Grzymski J."/>
            <person name="Neveux I."/>
            <person name="Lollar B.S."/>
            <person name="Russell C.E."/>
            <person name="Moser D.P."/>
        </authorList>
    </citation>
    <scope>NUCLEOTIDE SEQUENCE [LARGE SCALE GENOMIC DNA]</scope>
    <source>
        <strain evidence="4 5">DRI-13</strain>
    </source>
</reference>
<dbReference type="InterPro" id="IPR036271">
    <property type="entry name" value="Tet_transcr_reg_TetR-rel_C_sf"/>
</dbReference>
<organism evidence="4 5">
    <name type="scientific">Thermanaerosceptrum fracticalcis</name>
    <dbReference type="NCBI Taxonomy" id="1712410"/>
    <lineage>
        <taxon>Bacteria</taxon>
        <taxon>Bacillati</taxon>
        <taxon>Bacillota</taxon>
        <taxon>Clostridia</taxon>
        <taxon>Eubacteriales</taxon>
        <taxon>Peptococcaceae</taxon>
        <taxon>Thermanaerosceptrum</taxon>
    </lineage>
</organism>
<dbReference type="InterPro" id="IPR050624">
    <property type="entry name" value="HTH-type_Tx_Regulator"/>
</dbReference>
<name>A0A7G6E529_THEFR</name>